<dbReference type="InterPro" id="IPR050707">
    <property type="entry name" value="HTH_MetabolicPath_Reg"/>
</dbReference>
<evidence type="ECO:0000256" key="2">
    <source>
        <dbReference type="ARBA" id="ARBA00023125"/>
    </source>
</evidence>
<keyword evidence="3" id="KW-0804">Transcription</keyword>
<dbReference type="GO" id="GO:0003677">
    <property type="term" value="F:DNA binding"/>
    <property type="evidence" value="ECO:0007669"/>
    <property type="project" value="UniProtKB-KW"/>
</dbReference>
<dbReference type="Proteomes" id="UP000231586">
    <property type="component" value="Unassembled WGS sequence"/>
</dbReference>
<dbReference type="Gene3D" id="3.30.450.40">
    <property type="match status" value="2"/>
</dbReference>
<dbReference type="InterPro" id="IPR014757">
    <property type="entry name" value="Tscrpt_reg_IclR_C"/>
</dbReference>
<evidence type="ECO:0000256" key="3">
    <source>
        <dbReference type="ARBA" id="ARBA00023163"/>
    </source>
</evidence>
<evidence type="ECO:0000313" key="6">
    <source>
        <dbReference type="EMBL" id="PJI94712.1"/>
    </source>
</evidence>
<dbReference type="InterPro" id="IPR036388">
    <property type="entry name" value="WH-like_DNA-bd_sf"/>
</dbReference>
<dbReference type="SMART" id="SM00346">
    <property type="entry name" value="HTH_ICLR"/>
    <property type="match status" value="1"/>
</dbReference>
<dbReference type="InterPro" id="IPR005471">
    <property type="entry name" value="Tscrpt_reg_IclR_N"/>
</dbReference>
<dbReference type="OrthoDB" id="9000968at2"/>
<protein>
    <submittedName>
        <fullName evidence="6">IclR family transcriptional regulator</fullName>
    </submittedName>
</protein>
<dbReference type="Pfam" id="PF09339">
    <property type="entry name" value="HTH_IclR"/>
    <property type="match status" value="1"/>
</dbReference>
<accession>A0A2M8WUU9</accession>
<keyword evidence="7" id="KW-1185">Reference proteome</keyword>
<comment type="caution">
    <text evidence="6">The sequence shown here is derived from an EMBL/GenBank/DDBJ whole genome shotgun (WGS) entry which is preliminary data.</text>
</comment>
<dbReference type="InterPro" id="IPR036390">
    <property type="entry name" value="WH_DNA-bd_sf"/>
</dbReference>
<dbReference type="SUPFAM" id="SSF55781">
    <property type="entry name" value="GAF domain-like"/>
    <property type="match status" value="1"/>
</dbReference>
<sequence length="240" mass="24554">MAPSSDPPVGSPVGSVDKALLTLSALAAVGPDGVPLGDLATRLGHLKPSLHRTLAALRHRGFAEQAPDGSYRLGPAAIALGSLWTHDDNLPALLRPTLSALCAATGELVHLGVLAGPDVVYLDKVEPERAVRVRSSVGLSRPAATTALGRALLACDPAHDASEIADARARGWSQEREENEAGIACVGLAVLRDGAAVAAVSVTVPVERLPARRAAELARTAREVAAATLPPGYALAPAAR</sequence>
<dbReference type="GO" id="GO:0003700">
    <property type="term" value="F:DNA-binding transcription factor activity"/>
    <property type="evidence" value="ECO:0007669"/>
    <property type="project" value="TreeGrafter"/>
</dbReference>
<dbReference type="EMBL" id="PGTZ01000006">
    <property type="protein sequence ID" value="PJI94712.1"/>
    <property type="molecule type" value="Genomic_DNA"/>
</dbReference>
<evidence type="ECO:0000256" key="1">
    <source>
        <dbReference type="ARBA" id="ARBA00023015"/>
    </source>
</evidence>
<dbReference type="AlphaFoldDB" id="A0A2M8WUU9"/>
<dbReference type="GO" id="GO:0045892">
    <property type="term" value="P:negative regulation of DNA-templated transcription"/>
    <property type="evidence" value="ECO:0007669"/>
    <property type="project" value="TreeGrafter"/>
</dbReference>
<evidence type="ECO:0000259" key="4">
    <source>
        <dbReference type="PROSITE" id="PS51077"/>
    </source>
</evidence>
<dbReference type="InterPro" id="IPR029016">
    <property type="entry name" value="GAF-like_dom_sf"/>
</dbReference>
<dbReference type="Gene3D" id="1.10.10.10">
    <property type="entry name" value="Winged helix-like DNA-binding domain superfamily/Winged helix DNA-binding domain"/>
    <property type="match status" value="1"/>
</dbReference>
<dbReference type="PANTHER" id="PTHR30136">
    <property type="entry name" value="HELIX-TURN-HELIX TRANSCRIPTIONAL REGULATOR, ICLR FAMILY"/>
    <property type="match status" value="1"/>
</dbReference>
<gene>
    <name evidence="6" type="ORF">CLV34_0558</name>
</gene>
<organism evidence="6 7">
    <name type="scientific">Luteimicrobium subarcticum</name>
    <dbReference type="NCBI Taxonomy" id="620910"/>
    <lineage>
        <taxon>Bacteria</taxon>
        <taxon>Bacillati</taxon>
        <taxon>Actinomycetota</taxon>
        <taxon>Actinomycetes</taxon>
        <taxon>Micrococcales</taxon>
        <taxon>Luteimicrobium</taxon>
    </lineage>
</organism>
<dbReference type="PROSITE" id="PS51078">
    <property type="entry name" value="ICLR_ED"/>
    <property type="match status" value="1"/>
</dbReference>
<reference evidence="6 7" key="1">
    <citation type="submission" date="2017-11" db="EMBL/GenBank/DDBJ databases">
        <title>Genomic Encyclopedia of Archaeal and Bacterial Type Strains, Phase II (KMG-II): From Individual Species to Whole Genera.</title>
        <authorList>
            <person name="Goeker M."/>
        </authorList>
    </citation>
    <scope>NUCLEOTIDE SEQUENCE [LARGE SCALE GENOMIC DNA]</scope>
    <source>
        <strain evidence="6 7">DSM 22413</strain>
    </source>
</reference>
<feature type="domain" description="IclR-ED" evidence="5">
    <location>
        <begin position="76"/>
        <end position="240"/>
    </location>
</feature>
<evidence type="ECO:0000259" key="5">
    <source>
        <dbReference type="PROSITE" id="PS51078"/>
    </source>
</evidence>
<keyword evidence="2" id="KW-0238">DNA-binding</keyword>
<keyword evidence="1" id="KW-0805">Transcription regulation</keyword>
<dbReference type="PROSITE" id="PS51077">
    <property type="entry name" value="HTH_ICLR"/>
    <property type="match status" value="1"/>
</dbReference>
<dbReference type="SUPFAM" id="SSF46785">
    <property type="entry name" value="Winged helix' DNA-binding domain"/>
    <property type="match status" value="1"/>
</dbReference>
<name>A0A2M8WUU9_9MICO</name>
<dbReference type="Pfam" id="PF01614">
    <property type="entry name" value="IclR_C"/>
    <property type="match status" value="1"/>
</dbReference>
<proteinExistence type="predicted"/>
<feature type="domain" description="HTH iclR-type" evidence="4">
    <location>
        <begin position="13"/>
        <end position="75"/>
    </location>
</feature>
<evidence type="ECO:0000313" key="7">
    <source>
        <dbReference type="Proteomes" id="UP000231586"/>
    </source>
</evidence>
<dbReference type="PANTHER" id="PTHR30136:SF24">
    <property type="entry name" value="HTH-TYPE TRANSCRIPTIONAL REPRESSOR ALLR"/>
    <property type="match status" value="1"/>
</dbReference>